<dbReference type="InterPro" id="IPR033562">
    <property type="entry name" value="PLPL"/>
</dbReference>
<dbReference type="GO" id="GO:0034389">
    <property type="term" value="P:lipid droplet organization"/>
    <property type="evidence" value="ECO:0007669"/>
    <property type="project" value="Ensembl"/>
</dbReference>
<reference evidence="6" key="2">
    <citation type="submission" date="2025-08" db="UniProtKB">
        <authorList>
            <consortium name="Ensembl"/>
        </authorList>
    </citation>
    <scope>IDENTIFICATION</scope>
</reference>
<gene>
    <name evidence="6" type="primary">PNPLA3</name>
</gene>
<dbReference type="GO" id="GO:0051264">
    <property type="term" value="F:mono-olein transacylation activity"/>
    <property type="evidence" value="ECO:0007669"/>
    <property type="project" value="Ensembl"/>
</dbReference>
<accession>G1LJG5</accession>
<keyword evidence="7" id="KW-1185">Reference proteome</keyword>
<feature type="domain" description="PNPLA" evidence="5">
    <location>
        <begin position="10"/>
        <end position="172"/>
    </location>
</feature>
<evidence type="ECO:0000256" key="2">
    <source>
        <dbReference type="ARBA" id="ARBA00022801"/>
    </source>
</evidence>
<dbReference type="InterPro" id="IPR016035">
    <property type="entry name" value="Acyl_Trfase/lysoPLipase"/>
</dbReference>
<comment type="caution">
    <text evidence="4">Lacks conserved residue(s) required for the propagation of feature annotation.</text>
</comment>
<name>G1LJG5_AILME</name>
<evidence type="ECO:0000256" key="4">
    <source>
        <dbReference type="PROSITE-ProRule" id="PRU01161"/>
    </source>
</evidence>
<dbReference type="Proteomes" id="UP000008912">
    <property type="component" value="Unassembled WGS sequence"/>
</dbReference>
<dbReference type="SUPFAM" id="SSF52151">
    <property type="entry name" value="FabD/lysophospholipase-like"/>
    <property type="match status" value="1"/>
</dbReference>
<dbReference type="InParanoid" id="G1LJG5"/>
<organism evidence="6 7">
    <name type="scientific">Ailuropoda melanoleuca</name>
    <name type="common">Giant panda</name>
    <dbReference type="NCBI Taxonomy" id="9646"/>
    <lineage>
        <taxon>Eukaryota</taxon>
        <taxon>Metazoa</taxon>
        <taxon>Chordata</taxon>
        <taxon>Craniata</taxon>
        <taxon>Vertebrata</taxon>
        <taxon>Euteleostomi</taxon>
        <taxon>Mammalia</taxon>
        <taxon>Eutheria</taxon>
        <taxon>Laurasiatheria</taxon>
        <taxon>Carnivora</taxon>
        <taxon>Caniformia</taxon>
        <taxon>Ursidae</taxon>
        <taxon>Ailuropoda</taxon>
    </lineage>
</organism>
<keyword evidence="2" id="KW-0378">Hydrolase</keyword>
<dbReference type="GO" id="GO:0019433">
    <property type="term" value="P:triglyceride catabolic process"/>
    <property type="evidence" value="ECO:0007669"/>
    <property type="project" value="Ensembl"/>
</dbReference>
<dbReference type="GO" id="GO:0016020">
    <property type="term" value="C:membrane"/>
    <property type="evidence" value="ECO:0007669"/>
    <property type="project" value="Ensembl"/>
</dbReference>
<dbReference type="GO" id="GO:0001676">
    <property type="term" value="P:long-chain fatty acid metabolic process"/>
    <property type="evidence" value="ECO:0007669"/>
    <property type="project" value="Ensembl"/>
</dbReference>
<dbReference type="GeneTree" id="ENSGT00940000155662"/>
<proteinExistence type="predicted"/>
<dbReference type="Pfam" id="PF01734">
    <property type="entry name" value="Patatin"/>
    <property type="match status" value="1"/>
</dbReference>
<sequence>MYDPERGWSLSFSGCGFLGFYHIGASRCLSEHAPHLVRDARMGGTVLCVFVSCPADLIMHILMDLAQSARSRNIGILHPSFNLGRYLQKSLQRHLPDNIHKIISGKMFISLTRVSDGENVLVSDFQSKDEVVDALLCSTFIPFFCGIIPPSFRGVRYMDGGASDNVPFFDAKTTITVSPFYGEYDICPKVKSTNFLYVDLTKLSLRLCSENVYLLIRALFPPDLKVLGEICLRGYLDALRFLEENGICDRPHPCLNLPSEELETLKFTWGRRSLASPPRLSAGGTKPEGDELLDHLRLSILPWDESILDTLSPKLTAALSKAIKSQHGYVSKIYNFLPIKVMSYVMLPCTLPVESAIALVQRLVMWLPDMPEDIRWLHWLTSHVCSQVVTQLLPTSRSVIWPWAHCCPPCCPAGAGAEAAHQTRPPGLAFWGWSWEGLLLSHSPRAGAFLSHLRRQV</sequence>
<evidence type="ECO:0000313" key="7">
    <source>
        <dbReference type="Proteomes" id="UP000008912"/>
    </source>
</evidence>
<dbReference type="STRING" id="9646.ENSAMEP00000007070"/>
<dbReference type="eggNOG" id="KOG3773">
    <property type="taxonomic scope" value="Eukaryota"/>
</dbReference>
<dbReference type="Ensembl" id="ENSAMET00000007370.2">
    <property type="protein sequence ID" value="ENSAMEP00000007070.2"/>
    <property type="gene ID" value="ENSAMEG00000006694.2"/>
</dbReference>
<feature type="short sequence motif" description="DGA/G" evidence="4">
    <location>
        <begin position="159"/>
        <end position="161"/>
    </location>
</feature>
<evidence type="ECO:0000313" key="6">
    <source>
        <dbReference type="Ensembl" id="ENSAMEP00000007070.2"/>
    </source>
</evidence>
<dbReference type="EC" id="3.1.1.3" evidence="1"/>
<dbReference type="GO" id="GO:0051265">
    <property type="term" value="F:diolein transacylation activity"/>
    <property type="evidence" value="ECO:0007669"/>
    <property type="project" value="Ensembl"/>
</dbReference>
<protein>
    <recommendedName>
        <fullName evidence="1">triacylglycerol lipase</fullName>
        <ecNumber evidence="1">3.1.1.3</ecNumber>
    </recommendedName>
</protein>
<dbReference type="GO" id="GO:0055088">
    <property type="term" value="P:lipid homeostasis"/>
    <property type="evidence" value="ECO:0007669"/>
    <property type="project" value="TreeGrafter"/>
</dbReference>
<dbReference type="GO" id="GO:0003841">
    <property type="term" value="F:1-acylglycerol-3-phosphate O-acyltransferase activity"/>
    <property type="evidence" value="ECO:0007669"/>
    <property type="project" value="Ensembl"/>
</dbReference>
<dbReference type="GO" id="GO:0005811">
    <property type="term" value="C:lipid droplet"/>
    <property type="evidence" value="ECO:0007669"/>
    <property type="project" value="Ensembl"/>
</dbReference>
<dbReference type="GO" id="GO:0035727">
    <property type="term" value="F:lysophosphatidic acid binding"/>
    <property type="evidence" value="ECO:0007669"/>
    <property type="project" value="Ensembl"/>
</dbReference>
<dbReference type="GO" id="GO:0019432">
    <property type="term" value="P:triglyceride biosynthetic process"/>
    <property type="evidence" value="ECO:0007669"/>
    <property type="project" value="Ensembl"/>
</dbReference>
<dbReference type="GO" id="GO:0006654">
    <property type="term" value="P:phosphatidic acid biosynthetic process"/>
    <property type="evidence" value="ECO:0007669"/>
    <property type="project" value="Ensembl"/>
</dbReference>
<evidence type="ECO:0000256" key="3">
    <source>
        <dbReference type="ARBA" id="ARBA00023098"/>
    </source>
</evidence>
<evidence type="ECO:0000256" key="1">
    <source>
        <dbReference type="ARBA" id="ARBA00013279"/>
    </source>
</evidence>
<dbReference type="PANTHER" id="PTHR12406:SF22">
    <property type="entry name" value="1-ACYLGLYCEROL-3-PHOSPHATE O-ACYLTRANSFERASE PNPLA3"/>
    <property type="match status" value="1"/>
</dbReference>
<evidence type="ECO:0000259" key="5">
    <source>
        <dbReference type="PROSITE" id="PS51635"/>
    </source>
</evidence>
<dbReference type="GO" id="GO:0004806">
    <property type="term" value="F:triacylglycerol lipase activity"/>
    <property type="evidence" value="ECO:0007669"/>
    <property type="project" value="UniProtKB-EC"/>
</dbReference>
<dbReference type="InterPro" id="IPR002641">
    <property type="entry name" value="PNPLA_dom"/>
</dbReference>
<dbReference type="GO" id="GO:0005737">
    <property type="term" value="C:cytoplasm"/>
    <property type="evidence" value="ECO:0007669"/>
    <property type="project" value="TreeGrafter"/>
</dbReference>
<dbReference type="GO" id="GO:0036042">
    <property type="term" value="F:long-chain fatty acyl-CoA binding"/>
    <property type="evidence" value="ECO:0007669"/>
    <property type="project" value="Ensembl"/>
</dbReference>
<dbReference type="AlphaFoldDB" id="G1LJG5"/>
<dbReference type="Gene3D" id="3.40.1090.10">
    <property type="entry name" value="Cytosolic phospholipase A2 catalytic domain"/>
    <property type="match status" value="1"/>
</dbReference>
<dbReference type="GO" id="GO:0036153">
    <property type="term" value="P:triglyceride acyl-chain remodeling"/>
    <property type="evidence" value="ECO:0007669"/>
    <property type="project" value="Ensembl"/>
</dbReference>
<dbReference type="FunFam" id="3.40.1090.10:FF:000003">
    <property type="entry name" value="Patatin-like phospholipase domain-containing protein 2"/>
    <property type="match status" value="1"/>
</dbReference>
<keyword evidence="3" id="KW-0443">Lipid metabolism</keyword>
<reference evidence="6" key="3">
    <citation type="submission" date="2025-09" db="UniProtKB">
        <authorList>
            <consortium name="Ensembl"/>
        </authorList>
    </citation>
    <scope>IDENTIFICATION</scope>
</reference>
<feature type="short sequence motif" description="GXGXXG" evidence="4">
    <location>
        <begin position="14"/>
        <end position="19"/>
    </location>
</feature>
<dbReference type="PANTHER" id="PTHR12406">
    <property type="entry name" value="CALCIUM-INDEPENDENT PHOSPHOLIPASE A2 IPLA2 -RELATED"/>
    <property type="match status" value="1"/>
</dbReference>
<dbReference type="GO" id="GO:0004623">
    <property type="term" value="F:phospholipase A2 activity"/>
    <property type="evidence" value="ECO:0007669"/>
    <property type="project" value="Ensembl"/>
</dbReference>
<reference evidence="6 7" key="1">
    <citation type="journal article" date="2010" name="Nature">
        <title>The sequence and de novo assembly of the giant panda genome.</title>
        <authorList>
            <person name="Li R."/>
            <person name="Fan W."/>
            <person name="Tian G."/>
            <person name="Zhu H."/>
            <person name="He L."/>
            <person name="Cai J."/>
            <person name="Huang Q."/>
            <person name="Cai Q."/>
            <person name="Li B."/>
            <person name="Bai Y."/>
            <person name="Zhang Z."/>
            <person name="Zhang Y."/>
            <person name="Wang W."/>
            <person name="Li J."/>
            <person name="Wei F."/>
            <person name="Li H."/>
            <person name="Jian M."/>
            <person name="Li J."/>
            <person name="Zhang Z."/>
            <person name="Nielsen R."/>
            <person name="Li D."/>
            <person name="Gu W."/>
            <person name="Yang Z."/>
            <person name="Xuan Z."/>
            <person name="Ryder O.A."/>
            <person name="Leung F.C."/>
            <person name="Zhou Y."/>
            <person name="Cao J."/>
            <person name="Sun X."/>
            <person name="Fu Y."/>
            <person name="Fang X."/>
            <person name="Guo X."/>
            <person name="Wang B."/>
            <person name="Hou R."/>
            <person name="Shen F."/>
            <person name="Mu B."/>
            <person name="Ni P."/>
            <person name="Lin R."/>
            <person name="Qian W."/>
            <person name="Wang G."/>
            <person name="Yu C."/>
            <person name="Nie W."/>
            <person name="Wang J."/>
            <person name="Wu Z."/>
            <person name="Liang H."/>
            <person name="Min J."/>
            <person name="Wu Q."/>
            <person name="Cheng S."/>
            <person name="Ruan J."/>
            <person name="Wang M."/>
            <person name="Shi Z."/>
            <person name="Wen M."/>
            <person name="Liu B."/>
            <person name="Ren X."/>
            <person name="Zheng H."/>
            <person name="Dong D."/>
            <person name="Cook K."/>
            <person name="Shan G."/>
            <person name="Zhang H."/>
            <person name="Kosiol C."/>
            <person name="Xie X."/>
            <person name="Lu Z."/>
            <person name="Zheng H."/>
            <person name="Li Y."/>
            <person name="Steiner C.C."/>
            <person name="Lam T.T."/>
            <person name="Lin S."/>
            <person name="Zhang Q."/>
            <person name="Li G."/>
            <person name="Tian J."/>
            <person name="Gong T."/>
            <person name="Liu H."/>
            <person name="Zhang D."/>
            <person name="Fang L."/>
            <person name="Ye C."/>
            <person name="Zhang J."/>
            <person name="Hu W."/>
            <person name="Xu A."/>
            <person name="Ren Y."/>
            <person name="Zhang G."/>
            <person name="Bruford M.W."/>
            <person name="Li Q."/>
            <person name="Ma L."/>
            <person name="Guo Y."/>
            <person name="An N."/>
            <person name="Hu Y."/>
            <person name="Zheng Y."/>
            <person name="Shi Y."/>
            <person name="Li Z."/>
            <person name="Liu Q."/>
            <person name="Chen Y."/>
            <person name="Zhao J."/>
            <person name="Qu N."/>
            <person name="Zhao S."/>
            <person name="Tian F."/>
            <person name="Wang X."/>
            <person name="Wang H."/>
            <person name="Xu L."/>
            <person name="Liu X."/>
            <person name="Vinar T."/>
            <person name="Wang Y."/>
            <person name="Lam T.W."/>
            <person name="Yiu S.M."/>
            <person name="Liu S."/>
            <person name="Zhang H."/>
            <person name="Li D."/>
            <person name="Huang Y."/>
            <person name="Wang X."/>
            <person name="Yang G."/>
            <person name="Jiang Z."/>
            <person name="Wang J."/>
            <person name="Qin N."/>
            <person name="Li L."/>
            <person name="Li J."/>
            <person name="Bolund L."/>
            <person name="Kristiansen K."/>
            <person name="Wong G.K."/>
            <person name="Olson M."/>
            <person name="Zhang X."/>
            <person name="Li S."/>
            <person name="Yang H."/>
            <person name="Wang J."/>
            <person name="Wang J."/>
        </authorList>
    </citation>
    <scope>NUCLEOTIDE SEQUENCE [LARGE SCALE GENOMIC DNA]</scope>
</reference>
<dbReference type="PROSITE" id="PS51635">
    <property type="entry name" value="PNPLA"/>
    <property type="match status" value="1"/>
</dbReference>
<dbReference type="HOGENOM" id="CLU_018371_0_2_1"/>